<dbReference type="EMBL" id="CYXX01000015">
    <property type="protein sequence ID" value="CUN14222.1"/>
    <property type="molecule type" value="Genomic_DNA"/>
</dbReference>
<protein>
    <recommendedName>
        <fullName evidence="3">Immunity protein 50</fullName>
    </recommendedName>
</protein>
<dbReference type="AlphaFoldDB" id="A0A173UGU6"/>
<evidence type="ECO:0008006" key="3">
    <source>
        <dbReference type="Google" id="ProtNLM"/>
    </source>
</evidence>
<gene>
    <name evidence="1" type="ORF">ERS852444_02072</name>
</gene>
<dbReference type="Pfam" id="PF15594">
    <property type="entry name" value="Imm50"/>
    <property type="match status" value="1"/>
</dbReference>
<sequence length="125" mass="14664">MWYENLDKNFFLKSLYDEIPNLKSVRIEKIELDREGQNVSLVFDLPTYPTIIPKKWQSESNNVVAVEVDFNNIELFELKYDGGYMHGDIEIKLEDDMIKVIISGNVNCSFKAEYAFIQKITPYKN</sequence>
<proteinExistence type="predicted"/>
<organism evidence="1 2">
    <name type="scientific">Roseburia inulinivorans</name>
    <dbReference type="NCBI Taxonomy" id="360807"/>
    <lineage>
        <taxon>Bacteria</taxon>
        <taxon>Bacillati</taxon>
        <taxon>Bacillota</taxon>
        <taxon>Clostridia</taxon>
        <taxon>Lachnospirales</taxon>
        <taxon>Lachnospiraceae</taxon>
        <taxon>Roseburia</taxon>
    </lineage>
</organism>
<dbReference type="Proteomes" id="UP000095453">
    <property type="component" value="Unassembled WGS sequence"/>
</dbReference>
<dbReference type="RefSeq" id="WP_055169640.1">
    <property type="nucleotide sequence ID" value="NZ_CYXX01000015.1"/>
</dbReference>
<evidence type="ECO:0000313" key="1">
    <source>
        <dbReference type="EMBL" id="CUN14222.1"/>
    </source>
</evidence>
<evidence type="ECO:0000313" key="2">
    <source>
        <dbReference type="Proteomes" id="UP000095453"/>
    </source>
</evidence>
<name>A0A173UGU6_9FIRM</name>
<reference evidence="1 2" key="1">
    <citation type="submission" date="2015-09" db="EMBL/GenBank/DDBJ databases">
        <authorList>
            <consortium name="Pathogen Informatics"/>
        </authorList>
    </citation>
    <scope>NUCLEOTIDE SEQUENCE [LARGE SCALE GENOMIC DNA]</scope>
    <source>
        <strain evidence="1 2">2789STDY5608887</strain>
    </source>
</reference>
<dbReference type="InterPro" id="IPR028957">
    <property type="entry name" value="Imm50"/>
</dbReference>
<accession>A0A173UGU6</accession>